<dbReference type="Proteomes" id="UP000788993">
    <property type="component" value="Unassembled WGS sequence"/>
</dbReference>
<accession>A0A9P8PUN1</accession>
<evidence type="ECO:0000313" key="2">
    <source>
        <dbReference type="Proteomes" id="UP000788993"/>
    </source>
</evidence>
<dbReference type="EMBL" id="JAEUBD010000095">
    <property type="protein sequence ID" value="KAH3677950.1"/>
    <property type="molecule type" value="Genomic_DNA"/>
</dbReference>
<comment type="caution">
    <text evidence="1">The sequence shown here is derived from an EMBL/GenBank/DDBJ whole genome shotgun (WGS) entry which is preliminary data.</text>
</comment>
<protein>
    <submittedName>
        <fullName evidence="1">Uncharacterized protein</fullName>
    </submittedName>
</protein>
<evidence type="ECO:0000313" key="1">
    <source>
        <dbReference type="EMBL" id="KAH3677950.1"/>
    </source>
</evidence>
<reference evidence="1" key="1">
    <citation type="journal article" date="2021" name="Open Biol.">
        <title>Shared evolutionary footprints suggest mitochondrial oxidative damage underlies multiple complex I losses in fungi.</title>
        <authorList>
            <person name="Schikora-Tamarit M.A."/>
            <person name="Marcet-Houben M."/>
            <person name="Nosek J."/>
            <person name="Gabaldon T."/>
        </authorList>
    </citation>
    <scope>NUCLEOTIDE SEQUENCE</scope>
    <source>
        <strain evidence="1">NCAIM Y.01608</strain>
    </source>
</reference>
<dbReference type="AlphaFoldDB" id="A0A9P8PUN1"/>
<reference evidence="1" key="2">
    <citation type="submission" date="2021-01" db="EMBL/GenBank/DDBJ databases">
        <authorList>
            <person name="Schikora-Tamarit M.A."/>
        </authorList>
    </citation>
    <scope>NUCLEOTIDE SEQUENCE</scope>
    <source>
        <strain evidence="1">NCAIM Y.01608</strain>
    </source>
</reference>
<name>A0A9P8PUN1_9ASCO</name>
<organism evidence="1 2">
    <name type="scientific">Ogataea polymorpha</name>
    <dbReference type="NCBI Taxonomy" id="460523"/>
    <lineage>
        <taxon>Eukaryota</taxon>
        <taxon>Fungi</taxon>
        <taxon>Dikarya</taxon>
        <taxon>Ascomycota</taxon>
        <taxon>Saccharomycotina</taxon>
        <taxon>Pichiomycetes</taxon>
        <taxon>Pichiales</taxon>
        <taxon>Pichiaceae</taxon>
        <taxon>Ogataea</taxon>
    </lineage>
</organism>
<sequence length="166" mass="18003">MALPCSTSKSGTRIPIHTQITNAHKTAHKLKPIVLGLLLEFELDPDDSETDPDPDEVLVSTFETFLVDVTFSSPTAVTDPRVVVLSVSKAVAEAPQSNQEGTQRSFNHFTLEVEVDSVALDVVASCHIGPDRAAVHEVQGFSKFLDNLVWSIRQSRSGIKKCSSSS</sequence>
<keyword evidence="2" id="KW-1185">Reference proteome</keyword>
<proteinExistence type="predicted"/>
<gene>
    <name evidence="1" type="ORF">OGATHE_000605</name>
</gene>